<dbReference type="PANTHER" id="PTHR30294:SF47">
    <property type="entry name" value="INNER MEMBRANE TRANSPORT PERMEASE YHHJ"/>
    <property type="match status" value="1"/>
</dbReference>
<keyword evidence="3" id="KW-0813">Transport</keyword>
<evidence type="ECO:0000313" key="10">
    <source>
        <dbReference type="EMBL" id="KFA88692.1"/>
    </source>
</evidence>
<feature type="transmembrane region" description="Helical" evidence="8">
    <location>
        <begin position="256"/>
        <end position="277"/>
    </location>
</feature>
<dbReference type="EMBL" id="JPMI01000277">
    <property type="protein sequence ID" value="KFA88692.1"/>
    <property type="molecule type" value="Genomic_DNA"/>
</dbReference>
<dbReference type="RefSeq" id="WP_043407713.1">
    <property type="nucleotide sequence ID" value="NZ_JPMI01000277.1"/>
</dbReference>
<dbReference type="Pfam" id="PF12698">
    <property type="entry name" value="ABC2_membrane_3"/>
    <property type="match status" value="1"/>
</dbReference>
<dbReference type="PANTHER" id="PTHR30294">
    <property type="entry name" value="MEMBRANE COMPONENT OF ABC TRANSPORTER YHHJ-RELATED"/>
    <property type="match status" value="1"/>
</dbReference>
<feature type="transmembrane region" description="Helical" evidence="8">
    <location>
        <begin position="348"/>
        <end position="366"/>
    </location>
</feature>
<dbReference type="AlphaFoldDB" id="A0A084SJQ7"/>
<evidence type="ECO:0000256" key="5">
    <source>
        <dbReference type="ARBA" id="ARBA00022692"/>
    </source>
</evidence>
<keyword evidence="5 8" id="KW-0812">Transmembrane</keyword>
<feature type="transmembrane region" description="Helical" evidence="8">
    <location>
        <begin position="283"/>
        <end position="302"/>
    </location>
</feature>
<comment type="similarity">
    <text evidence="2">Belongs to the ABC-2 integral membrane protein family.</text>
</comment>
<evidence type="ECO:0000256" key="8">
    <source>
        <dbReference type="SAM" id="Phobius"/>
    </source>
</evidence>
<dbReference type="GO" id="GO:0140359">
    <property type="term" value="F:ABC-type transporter activity"/>
    <property type="evidence" value="ECO:0007669"/>
    <property type="project" value="InterPro"/>
</dbReference>
<organism evidence="10 11">
    <name type="scientific">Archangium violaceum Cb vi76</name>
    <dbReference type="NCBI Taxonomy" id="1406225"/>
    <lineage>
        <taxon>Bacteria</taxon>
        <taxon>Pseudomonadati</taxon>
        <taxon>Myxococcota</taxon>
        <taxon>Myxococcia</taxon>
        <taxon>Myxococcales</taxon>
        <taxon>Cystobacterineae</taxon>
        <taxon>Archangiaceae</taxon>
        <taxon>Archangium</taxon>
    </lineage>
</organism>
<name>A0A084SJQ7_9BACT</name>
<feature type="transmembrane region" description="Helical" evidence="8">
    <location>
        <begin position="220"/>
        <end position="244"/>
    </location>
</feature>
<evidence type="ECO:0000259" key="9">
    <source>
        <dbReference type="PROSITE" id="PS51012"/>
    </source>
</evidence>
<keyword evidence="6 8" id="KW-1133">Transmembrane helix</keyword>
<comment type="caution">
    <text evidence="10">The sequence shown here is derived from an EMBL/GenBank/DDBJ whole genome shotgun (WGS) entry which is preliminary data.</text>
</comment>
<dbReference type="InterPro" id="IPR047817">
    <property type="entry name" value="ABC2_TM_bact-type"/>
</dbReference>
<dbReference type="InterPro" id="IPR051449">
    <property type="entry name" value="ABC-2_transporter_component"/>
</dbReference>
<feature type="domain" description="ABC transmembrane type-2" evidence="9">
    <location>
        <begin position="133"/>
        <end position="369"/>
    </location>
</feature>
<evidence type="ECO:0000313" key="11">
    <source>
        <dbReference type="Proteomes" id="UP000028547"/>
    </source>
</evidence>
<protein>
    <submittedName>
        <fullName evidence="10">Membrane protein</fullName>
    </submittedName>
</protein>
<sequence>MKALLNIFWLGLKEIRSLTSDLVMVAFVIYAFSFAIYVQATGTSSEVNNASIAFVDEDGSALSKELFNAFYPPRFKLPENISADQVQGTMDKGQYMFVVVIPPRFERDLRAGRNPAIQVNIDATAMQQAGIGTGYIKNIINDRVSSFLARTEASPSKPINLVVRKLFNPNGVSSWFKSVVAIINQITLLTVVLTGAAVIREREHGTLEHLLVMPLSAFEIAMAKVWANSIVILVATGASLFLVVRMALKVPFAGSVLLWFLGVVLYLFFATALGIFLGTVSRSMAQFALLITLVILVLMLLSGGSTPVESQPKWLQYLTYLLPARHFVSFSQVIIYRGGGLSAVWSQFLMVSAIGLGFFMYSLALFRKSIAAAK</sequence>
<gene>
    <name evidence="10" type="ORF">Q664_39465</name>
</gene>
<keyword evidence="7 8" id="KW-0472">Membrane</keyword>
<evidence type="ECO:0000256" key="3">
    <source>
        <dbReference type="ARBA" id="ARBA00022448"/>
    </source>
</evidence>
<dbReference type="InterPro" id="IPR013525">
    <property type="entry name" value="ABC2_TM"/>
</dbReference>
<evidence type="ECO:0000256" key="1">
    <source>
        <dbReference type="ARBA" id="ARBA00004651"/>
    </source>
</evidence>
<dbReference type="Proteomes" id="UP000028547">
    <property type="component" value="Unassembled WGS sequence"/>
</dbReference>
<dbReference type="GO" id="GO:0005886">
    <property type="term" value="C:plasma membrane"/>
    <property type="evidence" value="ECO:0007669"/>
    <property type="project" value="UniProtKB-SubCell"/>
</dbReference>
<accession>A0A084SJQ7</accession>
<proteinExistence type="inferred from homology"/>
<evidence type="ECO:0000256" key="4">
    <source>
        <dbReference type="ARBA" id="ARBA00022475"/>
    </source>
</evidence>
<keyword evidence="4" id="KW-1003">Cell membrane</keyword>
<feature type="transmembrane region" description="Helical" evidence="8">
    <location>
        <begin position="20"/>
        <end position="38"/>
    </location>
</feature>
<dbReference type="PROSITE" id="PS51012">
    <property type="entry name" value="ABC_TM2"/>
    <property type="match status" value="1"/>
</dbReference>
<comment type="subcellular location">
    <subcellularLocation>
        <location evidence="1">Cell membrane</location>
        <topology evidence="1">Multi-pass membrane protein</topology>
    </subcellularLocation>
</comment>
<reference evidence="10 11" key="1">
    <citation type="submission" date="2014-07" db="EMBL/GenBank/DDBJ databases">
        <title>Draft Genome Sequence of Gephyronic Acid Producer, Cystobacter violaceus Strain Cb vi76.</title>
        <authorList>
            <person name="Stevens D.C."/>
            <person name="Young J."/>
            <person name="Carmichael R."/>
            <person name="Tan J."/>
            <person name="Taylor R.E."/>
        </authorList>
    </citation>
    <scope>NUCLEOTIDE SEQUENCE [LARGE SCALE GENOMIC DNA]</scope>
    <source>
        <strain evidence="10 11">Cb vi76</strain>
    </source>
</reference>
<evidence type="ECO:0000256" key="2">
    <source>
        <dbReference type="ARBA" id="ARBA00007783"/>
    </source>
</evidence>
<dbReference type="Gene3D" id="3.40.1710.10">
    <property type="entry name" value="abc type-2 transporter like domain"/>
    <property type="match status" value="1"/>
</dbReference>
<evidence type="ECO:0000256" key="6">
    <source>
        <dbReference type="ARBA" id="ARBA00022989"/>
    </source>
</evidence>
<evidence type="ECO:0000256" key="7">
    <source>
        <dbReference type="ARBA" id="ARBA00023136"/>
    </source>
</evidence>